<organism evidence="2">
    <name type="scientific">Tanacetum cinerariifolium</name>
    <name type="common">Dalmatian daisy</name>
    <name type="synonym">Chrysanthemum cinerariifolium</name>
    <dbReference type="NCBI Taxonomy" id="118510"/>
    <lineage>
        <taxon>Eukaryota</taxon>
        <taxon>Viridiplantae</taxon>
        <taxon>Streptophyta</taxon>
        <taxon>Embryophyta</taxon>
        <taxon>Tracheophyta</taxon>
        <taxon>Spermatophyta</taxon>
        <taxon>Magnoliopsida</taxon>
        <taxon>eudicotyledons</taxon>
        <taxon>Gunneridae</taxon>
        <taxon>Pentapetalae</taxon>
        <taxon>asterids</taxon>
        <taxon>campanulids</taxon>
        <taxon>Asterales</taxon>
        <taxon>Asteraceae</taxon>
        <taxon>Asteroideae</taxon>
        <taxon>Anthemideae</taxon>
        <taxon>Anthemidinae</taxon>
        <taxon>Tanacetum</taxon>
    </lineage>
</organism>
<name>A0A699RVL0_TANCI</name>
<dbReference type="EMBL" id="BKCJ011108335">
    <property type="protein sequence ID" value="GFC87041.1"/>
    <property type="molecule type" value="Genomic_DNA"/>
</dbReference>
<feature type="compositionally biased region" description="Polar residues" evidence="1">
    <location>
        <begin position="63"/>
        <end position="81"/>
    </location>
</feature>
<protein>
    <submittedName>
        <fullName evidence="2">Uncharacterized protein</fullName>
    </submittedName>
</protein>
<gene>
    <name evidence="2" type="ORF">Tci_859011</name>
</gene>
<reference evidence="2" key="1">
    <citation type="journal article" date="2019" name="Sci. Rep.">
        <title>Draft genome of Tanacetum cinerariifolium, the natural source of mosquito coil.</title>
        <authorList>
            <person name="Yamashiro T."/>
            <person name="Shiraishi A."/>
            <person name="Satake H."/>
            <person name="Nakayama K."/>
        </authorList>
    </citation>
    <scope>NUCLEOTIDE SEQUENCE</scope>
</reference>
<dbReference type="AlphaFoldDB" id="A0A699RVL0"/>
<sequence length="90" mass="10181">MGRDGRKCYCKSLFGISRWSFVKYRGEEKCKGALRLLLIKIQNPSKTGQNQAQNGKRGKVKSQPKSTKVNKKSTPTKSKLPNQKVKRNKG</sequence>
<evidence type="ECO:0000313" key="2">
    <source>
        <dbReference type="EMBL" id="GFC87041.1"/>
    </source>
</evidence>
<feature type="region of interest" description="Disordered" evidence="1">
    <location>
        <begin position="43"/>
        <end position="90"/>
    </location>
</feature>
<accession>A0A699RVL0</accession>
<comment type="caution">
    <text evidence="2">The sequence shown here is derived from an EMBL/GenBank/DDBJ whole genome shotgun (WGS) entry which is preliminary data.</text>
</comment>
<feature type="compositionally biased region" description="Polar residues" evidence="1">
    <location>
        <begin position="43"/>
        <end position="54"/>
    </location>
</feature>
<proteinExistence type="predicted"/>
<evidence type="ECO:0000256" key="1">
    <source>
        <dbReference type="SAM" id="MobiDB-lite"/>
    </source>
</evidence>